<evidence type="ECO:0000259" key="11">
    <source>
        <dbReference type="PROSITE" id="PS50823"/>
    </source>
</evidence>
<evidence type="ECO:0000256" key="8">
    <source>
        <dbReference type="HAMAP-Rule" id="MF_00367"/>
    </source>
</evidence>
<name>A0A5K7YKH9_9BACT</name>
<dbReference type="Pfam" id="PF01926">
    <property type="entry name" value="MMR_HSR1"/>
    <property type="match status" value="1"/>
</dbReference>
<dbReference type="KEGG" id="dalk:DSCA_41520"/>
<feature type="region of interest" description="G2" evidence="9">
    <location>
        <begin position="49"/>
        <end position="53"/>
    </location>
</feature>
<sequence>MVNPVNETDPSQSFRSGFVAILGAPNAGKSTLLNRMLGQKISITSKKPQTTRNRILGVVHRAASQMVFLDTPGIHRARHPLNTRIVDAALATLSEADVVLLVADAQTPDGPSERLLLEKLSQQRLPVLLALNKIDLVQRPALLSQIEGWSGAFAFRAIVPISAKSGEQVNPLMDAMEATLPPGPPFFPPDSLTDLPTRFIAAEIVREKAFRLTGQEIPYALAVTIDSFKEEKKGALVRIHATIHVERDSQKGIVIGRQGAKLRQIGEAARKEIEALLGTGVFLKLFVRVQKNWTRDTRALRKFGY</sequence>
<keyword evidence="5 8" id="KW-0547">Nucleotide-binding</keyword>
<feature type="domain" description="Era-type G" evidence="12">
    <location>
        <begin position="15"/>
        <end position="182"/>
    </location>
</feature>
<feature type="binding site" evidence="8">
    <location>
        <begin position="70"/>
        <end position="74"/>
    </location>
    <ligand>
        <name>GTP</name>
        <dbReference type="ChEBI" id="CHEBI:37565"/>
    </ligand>
</feature>
<keyword evidence="3 8" id="KW-0690">Ribosome biogenesis</keyword>
<dbReference type="GO" id="GO:0005829">
    <property type="term" value="C:cytosol"/>
    <property type="evidence" value="ECO:0007669"/>
    <property type="project" value="TreeGrafter"/>
</dbReference>
<dbReference type="GO" id="GO:0003924">
    <property type="term" value="F:GTPase activity"/>
    <property type="evidence" value="ECO:0007669"/>
    <property type="project" value="UniProtKB-UniRule"/>
</dbReference>
<evidence type="ECO:0000256" key="10">
    <source>
        <dbReference type="RuleBase" id="RU003761"/>
    </source>
</evidence>
<dbReference type="HAMAP" id="MF_00367">
    <property type="entry name" value="GTPase_Era"/>
    <property type="match status" value="1"/>
</dbReference>
<dbReference type="InterPro" id="IPR015946">
    <property type="entry name" value="KH_dom-like_a/b"/>
</dbReference>
<dbReference type="PRINTS" id="PR00326">
    <property type="entry name" value="GTP1OBG"/>
</dbReference>
<dbReference type="FunFam" id="3.40.50.300:FF:000094">
    <property type="entry name" value="GTPase Era"/>
    <property type="match status" value="1"/>
</dbReference>
<evidence type="ECO:0000256" key="4">
    <source>
        <dbReference type="ARBA" id="ARBA00022519"/>
    </source>
</evidence>
<evidence type="ECO:0000256" key="3">
    <source>
        <dbReference type="ARBA" id="ARBA00022517"/>
    </source>
</evidence>
<dbReference type="InterPro" id="IPR005662">
    <property type="entry name" value="GTPase_Era-like"/>
</dbReference>
<dbReference type="InterPro" id="IPR009019">
    <property type="entry name" value="KH_sf_prok-type"/>
</dbReference>
<dbReference type="PROSITE" id="PS51713">
    <property type="entry name" value="G_ERA"/>
    <property type="match status" value="1"/>
</dbReference>
<evidence type="ECO:0000313" key="14">
    <source>
        <dbReference type="Proteomes" id="UP000427906"/>
    </source>
</evidence>
<dbReference type="GO" id="GO:0043024">
    <property type="term" value="F:ribosomal small subunit binding"/>
    <property type="evidence" value="ECO:0007669"/>
    <property type="project" value="TreeGrafter"/>
</dbReference>
<gene>
    <name evidence="8 13" type="primary">era</name>
    <name evidence="13" type="ORF">DSCA_41520</name>
</gene>
<dbReference type="EMBL" id="AP021874">
    <property type="protein sequence ID" value="BBO70222.1"/>
    <property type="molecule type" value="Genomic_DNA"/>
</dbReference>
<dbReference type="AlphaFoldDB" id="A0A5K7YKH9"/>
<feature type="region of interest" description="G5" evidence="9">
    <location>
        <begin position="161"/>
        <end position="163"/>
    </location>
</feature>
<dbReference type="InterPro" id="IPR030388">
    <property type="entry name" value="G_ERA_dom"/>
</dbReference>
<dbReference type="PROSITE" id="PS50823">
    <property type="entry name" value="KH_TYPE_2"/>
    <property type="match status" value="1"/>
</dbReference>
<evidence type="ECO:0000256" key="1">
    <source>
        <dbReference type="ARBA" id="ARBA00007921"/>
    </source>
</evidence>
<dbReference type="SUPFAM" id="SSF54814">
    <property type="entry name" value="Prokaryotic type KH domain (KH-domain type II)"/>
    <property type="match status" value="1"/>
</dbReference>
<dbReference type="GO" id="GO:0000028">
    <property type="term" value="P:ribosomal small subunit assembly"/>
    <property type="evidence" value="ECO:0007669"/>
    <property type="project" value="TreeGrafter"/>
</dbReference>
<feature type="region of interest" description="G4" evidence="9">
    <location>
        <begin position="132"/>
        <end position="135"/>
    </location>
</feature>
<dbReference type="NCBIfam" id="TIGR00436">
    <property type="entry name" value="era"/>
    <property type="match status" value="1"/>
</dbReference>
<reference evidence="13 14" key="1">
    <citation type="submission" date="2019-11" db="EMBL/GenBank/DDBJ databases">
        <title>Comparative genomics of hydrocarbon-degrading Desulfosarcina strains.</title>
        <authorList>
            <person name="Watanabe M."/>
            <person name="Kojima H."/>
            <person name="Fukui M."/>
        </authorList>
    </citation>
    <scope>NUCLEOTIDE SEQUENCE [LARGE SCALE GENOMIC DNA]</scope>
    <source>
        <strain evidence="13 14">PL12</strain>
    </source>
</reference>
<organism evidence="13 14">
    <name type="scientific">Desulfosarcina alkanivorans</name>
    <dbReference type="NCBI Taxonomy" id="571177"/>
    <lineage>
        <taxon>Bacteria</taxon>
        <taxon>Pseudomonadati</taxon>
        <taxon>Thermodesulfobacteriota</taxon>
        <taxon>Desulfobacteria</taxon>
        <taxon>Desulfobacterales</taxon>
        <taxon>Desulfosarcinaceae</taxon>
        <taxon>Desulfosarcina</taxon>
    </lineage>
</organism>
<dbReference type="InterPro" id="IPR004044">
    <property type="entry name" value="KH_dom_type_2"/>
</dbReference>
<evidence type="ECO:0000256" key="7">
    <source>
        <dbReference type="ARBA" id="ARBA00023134"/>
    </source>
</evidence>
<dbReference type="GO" id="GO:0070181">
    <property type="term" value="F:small ribosomal subunit rRNA binding"/>
    <property type="evidence" value="ECO:0007669"/>
    <property type="project" value="UniProtKB-UniRule"/>
</dbReference>
<protein>
    <recommendedName>
        <fullName evidence="2 8">GTPase Era</fullName>
    </recommendedName>
</protein>
<dbReference type="NCBIfam" id="TIGR00231">
    <property type="entry name" value="small_GTP"/>
    <property type="match status" value="1"/>
</dbReference>
<comment type="similarity">
    <text evidence="1 8 9 10">Belongs to the TRAFAC class TrmE-Era-EngA-EngB-Septin-like GTPase superfamily. Era GTPase family.</text>
</comment>
<dbReference type="CDD" id="cd22534">
    <property type="entry name" value="KH-II_Era"/>
    <property type="match status" value="1"/>
</dbReference>
<dbReference type="PANTHER" id="PTHR42698">
    <property type="entry name" value="GTPASE ERA"/>
    <property type="match status" value="1"/>
</dbReference>
<dbReference type="PANTHER" id="PTHR42698:SF1">
    <property type="entry name" value="GTPASE ERA, MITOCHONDRIAL"/>
    <property type="match status" value="1"/>
</dbReference>
<keyword evidence="8" id="KW-0963">Cytoplasm</keyword>
<evidence type="ECO:0000313" key="13">
    <source>
        <dbReference type="EMBL" id="BBO70222.1"/>
    </source>
</evidence>
<dbReference type="SUPFAM" id="SSF52540">
    <property type="entry name" value="P-loop containing nucleoside triphosphate hydrolases"/>
    <property type="match status" value="1"/>
</dbReference>
<dbReference type="OrthoDB" id="9805918at2"/>
<dbReference type="Pfam" id="PF07650">
    <property type="entry name" value="KH_2"/>
    <property type="match status" value="1"/>
</dbReference>
<evidence type="ECO:0000259" key="12">
    <source>
        <dbReference type="PROSITE" id="PS51713"/>
    </source>
</evidence>
<keyword evidence="8" id="KW-1003">Cell membrane</keyword>
<keyword evidence="4" id="KW-0997">Cell inner membrane</keyword>
<feature type="domain" description="KH type-2" evidence="11">
    <location>
        <begin position="213"/>
        <end position="291"/>
    </location>
</feature>
<dbReference type="Gene3D" id="3.30.300.20">
    <property type="match status" value="1"/>
</dbReference>
<comment type="subcellular location">
    <subcellularLocation>
        <location evidence="8">Cytoplasm</location>
    </subcellularLocation>
    <subcellularLocation>
        <location evidence="8">Cell membrane</location>
        <topology evidence="8">Peripheral membrane protein</topology>
    </subcellularLocation>
</comment>
<keyword evidence="6 8" id="KW-0694">RNA-binding</keyword>
<keyword evidence="14" id="KW-1185">Reference proteome</keyword>
<dbReference type="InterPro" id="IPR005225">
    <property type="entry name" value="Small_GTP-bd"/>
</dbReference>
<dbReference type="InterPro" id="IPR027417">
    <property type="entry name" value="P-loop_NTPase"/>
</dbReference>
<comment type="function">
    <text evidence="8">An essential GTPase that binds both GDP and GTP, with rapid nucleotide exchange. Plays a role in 16S rRNA processing and 30S ribosomal subunit biogenesis and possibly also in cell cycle regulation and energy metabolism.</text>
</comment>
<dbReference type="GO" id="GO:0005886">
    <property type="term" value="C:plasma membrane"/>
    <property type="evidence" value="ECO:0007669"/>
    <property type="project" value="UniProtKB-SubCell"/>
</dbReference>
<evidence type="ECO:0000256" key="5">
    <source>
        <dbReference type="ARBA" id="ARBA00022741"/>
    </source>
</evidence>
<feature type="binding site" evidence="8">
    <location>
        <begin position="23"/>
        <end position="30"/>
    </location>
    <ligand>
        <name>GTP</name>
        <dbReference type="ChEBI" id="CHEBI:37565"/>
    </ligand>
</feature>
<accession>A0A5K7YKH9</accession>
<keyword evidence="8" id="KW-0472">Membrane</keyword>
<feature type="region of interest" description="G3" evidence="9">
    <location>
        <begin position="70"/>
        <end position="73"/>
    </location>
</feature>
<feature type="region of interest" description="G1" evidence="9">
    <location>
        <begin position="23"/>
        <end position="30"/>
    </location>
</feature>
<evidence type="ECO:0000256" key="9">
    <source>
        <dbReference type="PROSITE-ProRule" id="PRU01050"/>
    </source>
</evidence>
<evidence type="ECO:0000256" key="2">
    <source>
        <dbReference type="ARBA" id="ARBA00020484"/>
    </source>
</evidence>
<dbReference type="Gene3D" id="3.40.50.300">
    <property type="entry name" value="P-loop containing nucleotide triphosphate hydrolases"/>
    <property type="match status" value="1"/>
</dbReference>
<dbReference type="FunFam" id="3.30.300.20:FF:000003">
    <property type="entry name" value="GTPase Era"/>
    <property type="match status" value="1"/>
</dbReference>
<proteinExistence type="inferred from homology"/>
<feature type="binding site" evidence="8">
    <location>
        <begin position="132"/>
        <end position="135"/>
    </location>
    <ligand>
        <name>GTP</name>
        <dbReference type="ChEBI" id="CHEBI:37565"/>
    </ligand>
</feature>
<evidence type="ECO:0000256" key="6">
    <source>
        <dbReference type="ARBA" id="ARBA00022884"/>
    </source>
</evidence>
<comment type="subunit">
    <text evidence="8">Monomer.</text>
</comment>
<keyword evidence="8" id="KW-0699">rRNA-binding</keyword>
<dbReference type="GO" id="GO:0005525">
    <property type="term" value="F:GTP binding"/>
    <property type="evidence" value="ECO:0007669"/>
    <property type="project" value="UniProtKB-UniRule"/>
</dbReference>
<dbReference type="InterPro" id="IPR006073">
    <property type="entry name" value="GTP-bd"/>
</dbReference>
<dbReference type="Proteomes" id="UP000427906">
    <property type="component" value="Chromosome"/>
</dbReference>
<dbReference type="CDD" id="cd04163">
    <property type="entry name" value="Era"/>
    <property type="match status" value="1"/>
</dbReference>
<keyword evidence="7 8" id="KW-0342">GTP-binding</keyword>
<dbReference type="NCBIfam" id="NF000908">
    <property type="entry name" value="PRK00089.1"/>
    <property type="match status" value="1"/>
</dbReference>